<evidence type="ECO:0000256" key="1">
    <source>
        <dbReference type="SAM" id="MobiDB-lite"/>
    </source>
</evidence>
<feature type="compositionally biased region" description="Basic and acidic residues" evidence="1">
    <location>
        <begin position="11"/>
        <end position="20"/>
    </location>
</feature>
<comment type="caution">
    <text evidence="2">The sequence shown here is derived from an EMBL/GenBank/DDBJ whole genome shotgun (WGS) entry which is preliminary data.</text>
</comment>
<dbReference type="EMBL" id="BOLY01000006">
    <property type="protein sequence ID" value="GIZ46218.1"/>
    <property type="molecule type" value="Genomic_DNA"/>
</dbReference>
<reference evidence="2 3" key="1">
    <citation type="submission" date="2021-01" db="EMBL/GenBank/DDBJ databases">
        <title>Cercospora kikuchii MAFF 305040 whole genome shotgun sequence.</title>
        <authorList>
            <person name="Kashiwa T."/>
            <person name="Suzuki T."/>
        </authorList>
    </citation>
    <scope>NUCLEOTIDE SEQUENCE [LARGE SCALE GENOMIC DNA]</scope>
    <source>
        <strain evidence="2 3">MAFF 305040</strain>
    </source>
</reference>
<gene>
    <name evidence="2" type="ORF">CKM354_000935300</name>
</gene>
<protein>
    <submittedName>
        <fullName evidence="2">Uncharacterized protein</fullName>
    </submittedName>
</protein>
<organism evidence="2 3">
    <name type="scientific">Cercospora kikuchii</name>
    <dbReference type="NCBI Taxonomy" id="84275"/>
    <lineage>
        <taxon>Eukaryota</taxon>
        <taxon>Fungi</taxon>
        <taxon>Dikarya</taxon>
        <taxon>Ascomycota</taxon>
        <taxon>Pezizomycotina</taxon>
        <taxon>Dothideomycetes</taxon>
        <taxon>Dothideomycetidae</taxon>
        <taxon>Mycosphaerellales</taxon>
        <taxon>Mycosphaerellaceae</taxon>
        <taxon>Cercospora</taxon>
    </lineage>
</organism>
<dbReference type="GeneID" id="68294928"/>
<name>A0A9P3FG43_9PEZI</name>
<dbReference type="Proteomes" id="UP000825890">
    <property type="component" value="Unassembled WGS sequence"/>
</dbReference>
<keyword evidence="3" id="KW-1185">Reference proteome</keyword>
<feature type="compositionally biased region" description="Polar residues" evidence="1">
    <location>
        <begin position="1"/>
        <end position="10"/>
    </location>
</feature>
<dbReference type="RefSeq" id="XP_044660705.1">
    <property type="nucleotide sequence ID" value="XM_044804770.1"/>
</dbReference>
<sequence>MSRQQATPLRSDSRHNSSVPVDKDLTISRATGYIICETQDAVVDIVIQHIRTKRGDSAYGWPVRTEHYKIHAVPYAHYDLLATSGNRRHNPNESIKLIHNLQSSKTNSATSPVRSIRCDRHEMQRSSSKLPIIERRLLIAKQKQGEADAA</sequence>
<feature type="region of interest" description="Disordered" evidence="1">
    <location>
        <begin position="1"/>
        <end position="20"/>
    </location>
</feature>
<evidence type="ECO:0000313" key="2">
    <source>
        <dbReference type="EMBL" id="GIZ46218.1"/>
    </source>
</evidence>
<proteinExistence type="predicted"/>
<accession>A0A9P3FG43</accession>
<dbReference type="AlphaFoldDB" id="A0A9P3FG43"/>
<evidence type="ECO:0000313" key="3">
    <source>
        <dbReference type="Proteomes" id="UP000825890"/>
    </source>
</evidence>